<evidence type="ECO:0000313" key="1">
    <source>
        <dbReference type="EMBL" id="CTQ70495.1"/>
    </source>
</evidence>
<dbReference type="EMBL" id="CXWC01000010">
    <property type="protein sequence ID" value="CTQ70495.1"/>
    <property type="molecule type" value="Genomic_DNA"/>
</dbReference>
<reference evidence="2" key="1">
    <citation type="submission" date="2015-07" db="EMBL/GenBank/DDBJ databases">
        <authorList>
            <person name="Rodrigo-Torres Lidia"/>
            <person name="Arahal R.David."/>
        </authorList>
    </citation>
    <scope>NUCLEOTIDE SEQUENCE [LARGE SCALE GENOMIC DNA]</scope>
    <source>
        <strain evidence="2">CECT 5096</strain>
    </source>
</reference>
<proteinExistence type="predicted"/>
<dbReference type="Proteomes" id="UP000049983">
    <property type="component" value="Unassembled WGS sequence"/>
</dbReference>
<name>A0A0M7A5T4_9HYPH</name>
<protein>
    <submittedName>
        <fullName evidence="1">Uncharacterized protein</fullName>
    </submittedName>
</protein>
<organism evidence="1 2">
    <name type="scientific">Roseibium album</name>
    <dbReference type="NCBI Taxonomy" id="311410"/>
    <lineage>
        <taxon>Bacteria</taxon>
        <taxon>Pseudomonadati</taxon>
        <taxon>Pseudomonadota</taxon>
        <taxon>Alphaproteobacteria</taxon>
        <taxon>Hyphomicrobiales</taxon>
        <taxon>Stappiaceae</taxon>
        <taxon>Roseibium</taxon>
    </lineage>
</organism>
<keyword evidence="2" id="KW-1185">Reference proteome</keyword>
<accession>A0A0M7A5T4</accession>
<sequence length="64" mass="6869">MPTNEKQTFVPCFSAAATVNEGGTPPVSPWATFGMLDRQATVFGTVRAPGTLRNREFVNAPAEQ</sequence>
<gene>
    <name evidence="1" type="ORF">LA5096_02544</name>
</gene>
<dbReference type="STRING" id="311410.LA5095_01289"/>
<dbReference type="AlphaFoldDB" id="A0A0M7A5T4"/>
<evidence type="ECO:0000313" key="2">
    <source>
        <dbReference type="Proteomes" id="UP000049983"/>
    </source>
</evidence>